<sequence length="101" mass="11908">MLAWLEGRRIRSHLTIGRDAHKFLTFSHDSRNERRKSEEAVFALCSFARSLSLRAPNLYSPSRYILAFQRKKAAWKIPRCVCVMQKIKEISRRYLLGIEIL</sequence>
<proteinExistence type="predicted"/>
<comment type="caution">
    <text evidence="1">The sequence shown here is derived from an EMBL/GenBank/DDBJ whole genome shotgun (WGS) entry which is preliminary data.</text>
</comment>
<dbReference type="EMBL" id="BPLR01016414">
    <property type="protein sequence ID" value="GIY83649.1"/>
    <property type="molecule type" value="Genomic_DNA"/>
</dbReference>
<evidence type="ECO:0000313" key="2">
    <source>
        <dbReference type="Proteomes" id="UP001054945"/>
    </source>
</evidence>
<evidence type="ECO:0000313" key="1">
    <source>
        <dbReference type="EMBL" id="GIY83649.1"/>
    </source>
</evidence>
<organism evidence="1 2">
    <name type="scientific">Caerostris extrusa</name>
    <name type="common">Bark spider</name>
    <name type="synonym">Caerostris bankana</name>
    <dbReference type="NCBI Taxonomy" id="172846"/>
    <lineage>
        <taxon>Eukaryota</taxon>
        <taxon>Metazoa</taxon>
        <taxon>Ecdysozoa</taxon>
        <taxon>Arthropoda</taxon>
        <taxon>Chelicerata</taxon>
        <taxon>Arachnida</taxon>
        <taxon>Araneae</taxon>
        <taxon>Araneomorphae</taxon>
        <taxon>Entelegynae</taxon>
        <taxon>Araneoidea</taxon>
        <taxon>Araneidae</taxon>
        <taxon>Caerostris</taxon>
    </lineage>
</organism>
<gene>
    <name evidence="1" type="ORF">CEXT_462431</name>
</gene>
<name>A0AAV4WMY7_CAEEX</name>
<dbReference type="Proteomes" id="UP001054945">
    <property type="component" value="Unassembled WGS sequence"/>
</dbReference>
<accession>A0AAV4WMY7</accession>
<reference evidence="1 2" key="1">
    <citation type="submission" date="2021-06" db="EMBL/GenBank/DDBJ databases">
        <title>Caerostris extrusa draft genome.</title>
        <authorList>
            <person name="Kono N."/>
            <person name="Arakawa K."/>
        </authorList>
    </citation>
    <scope>NUCLEOTIDE SEQUENCE [LARGE SCALE GENOMIC DNA]</scope>
</reference>
<dbReference type="AlphaFoldDB" id="A0AAV4WMY7"/>
<protein>
    <submittedName>
        <fullName evidence="1">Uncharacterized protein</fullName>
    </submittedName>
</protein>
<keyword evidence="2" id="KW-1185">Reference proteome</keyword>